<comment type="caution">
    <text evidence="1">The sequence shown here is derived from an EMBL/GenBank/DDBJ whole genome shotgun (WGS) entry which is preliminary data.</text>
</comment>
<accession>A0ABU7XXL5</accession>
<protein>
    <recommendedName>
        <fullName evidence="3">Lipoprotein</fullName>
    </recommendedName>
</protein>
<reference evidence="1 2" key="1">
    <citation type="submission" date="2022-09" db="EMBL/GenBank/DDBJ databases">
        <title>Genome sequencing of Flavivirga sp. MEBiC05379.</title>
        <authorList>
            <person name="Oh H.-M."/>
            <person name="Kwon K.K."/>
            <person name="Park M.J."/>
            <person name="Yang S.-H."/>
        </authorList>
    </citation>
    <scope>NUCLEOTIDE SEQUENCE [LARGE SCALE GENOMIC DNA]</scope>
    <source>
        <strain evidence="1 2">MEBiC05379</strain>
    </source>
</reference>
<gene>
    <name evidence="1" type="ORF">N1F79_18505</name>
</gene>
<dbReference type="RefSeq" id="WP_303307414.1">
    <property type="nucleotide sequence ID" value="NZ_JAODOP010000004.1"/>
</dbReference>
<evidence type="ECO:0000313" key="2">
    <source>
        <dbReference type="Proteomes" id="UP001337305"/>
    </source>
</evidence>
<evidence type="ECO:0008006" key="3">
    <source>
        <dbReference type="Google" id="ProtNLM"/>
    </source>
</evidence>
<sequence>MGCLLLVISCKGEADTNFKSDFANIKKHAVIGSKYEANSIQEWQISNNRMECLVSKENRNIRLLTRQLSEQKGDLEMRVRLGFFNDKISTLNKNWAGFSIGLKEQFNDHRDNVIFAKSLNIGVCTNGALFIGAPSPNHKNEKVIEKLSKGVDLVLTVIPIGNTYTLYVSIYDIETRILLSKISKKEVTSDQLIGDLVLVSNFENLKDDKDNNTKSVWFKNWGISGSKIITRSKKSVNNN</sequence>
<dbReference type="EMBL" id="JAODOP010000004">
    <property type="protein sequence ID" value="MEF3835121.1"/>
    <property type="molecule type" value="Genomic_DNA"/>
</dbReference>
<name>A0ABU7XXL5_9FLAO</name>
<dbReference type="Proteomes" id="UP001337305">
    <property type="component" value="Unassembled WGS sequence"/>
</dbReference>
<proteinExistence type="predicted"/>
<evidence type="ECO:0000313" key="1">
    <source>
        <dbReference type="EMBL" id="MEF3835121.1"/>
    </source>
</evidence>
<keyword evidence="2" id="KW-1185">Reference proteome</keyword>
<organism evidence="1 2">
    <name type="scientific">Flavivirga spongiicola</name>
    <dbReference type="NCBI Taxonomy" id="421621"/>
    <lineage>
        <taxon>Bacteria</taxon>
        <taxon>Pseudomonadati</taxon>
        <taxon>Bacteroidota</taxon>
        <taxon>Flavobacteriia</taxon>
        <taxon>Flavobacteriales</taxon>
        <taxon>Flavobacteriaceae</taxon>
        <taxon>Flavivirga</taxon>
    </lineage>
</organism>